<dbReference type="AlphaFoldDB" id="A0A7W7VGU7"/>
<dbReference type="EMBL" id="JACHJQ010000006">
    <property type="protein sequence ID" value="MBB4909736.1"/>
    <property type="molecule type" value="Genomic_DNA"/>
</dbReference>
<organism evidence="2 3">
    <name type="scientific">Actinophytocola algeriensis</name>
    <dbReference type="NCBI Taxonomy" id="1768010"/>
    <lineage>
        <taxon>Bacteria</taxon>
        <taxon>Bacillati</taxon>
        <taxon>Actinomycetota</taxon>
        <taxon>Actinomycetes</taxon>
        <taxon>Pseudonocardiales</taxon>
        <taxon>Pseudonocardiaceae</taxon>
    </lineage>
</organism>
<comment type="caution">
    <text evidence="2">The sequence shown here is derived from an EMBL/GenBank/DDBJ whole genome shotgun (WGS) entry which is preliminary data.</text>
</comment>
<sequence>MAEIPYRDELLADRTVHRRYADGREEWRTRDGGVVRWRDNRGRAGTDELLGQRIIKRTYTDGGVVYARDVGYGRTLWRDGTVTVNRTSFRGRLGMLLAAVAGGVVLGAMAPPPAEMTVAEEEALRQQAASGSSGGGGGGGDGGGGYDDWDDGDDGGDADGDFG</sequence>
<dbReference type="Gene3D" id="2.60.450.20">
    <property type="match status" value="1"/>
</dbReference>
<evidence type="ECO:0000313" key="3">
    <source>
        <dbReference type="Proteomes" id="UP000520767"/>
    </source>
</evidence>
<dbReference type="RefSeq" id="WP_184813802.1">
    <property type="nucleotide sequence ID" value="NZ_JACHJQ010000006.1"/>
</dbReference>
<feature type="compositionally biased region" description="Gly residues" evidence="1">
    <location>
        <begin position="132"/>
        <end position="146"/>
    </location>
</feature>
<name>A0A7W7VGU7_9PSEU</name>
<feature type="region of interest" description="Disordered" evidence="1">
    <location>
        <begin position="118"/>
        <end position="163"/>
    </location>
</feature>
<gene>
    <name evidence="2" type="ORF">FHR82_005994</name>
</gene>
<proteinExistence type="predicted"/>
<evidence type="ECO:0000313" key="2">
    <source>
        <dbReference type="EMBL" id="MBB4909736.1"/>
    </source>
</evidence>
<feature type="compositionally biased region" description="Acidic residues" evidence="1">
    <location>
        <begin position="147"/>
        <end position="163"/>
    </location>
</feature>
<protein>
    <submittedName>
        <fullName evidence="2">Uncharacterized protein</fullName>
    </submittedName>
</protein>
<keyword evidence="3" id="KW-1185">Reference proteome</keyword>
<reference evidence="2 3" key="1">
    <citation type="submission" date="2020-08" db="EMBL/GenBank/DDBJ databases">
        <title>Genomic Encyclopedia of Type Strains, Phase III (KMG-III): the genomes of soil and plant-associated and newly described type strains.</title>
        <authorList>
            <person name="Whitman W."/>
        </authorList>
    </citation>
    <scope>NUCLEOTIDE SEQUENCE [LARGE SCALE GENOMIC DNA]</scope>
    <source>
        <strain evidence="2 3">CECT 8960</strain>
    </source>
</reference>
<dbReference type="Proteomes" id="UP000520767">
    <property type="component" value="Unassembled WGS sequence"/>
</dbReference>
<accession>A0A7W7VGU7</accession>
<evidence type="ECO:0000256" key="1">
    <source>
        <dbReference type="SAM" id="MobiDB-lite"/>
    </source>
</evidence>
<dbReference type="InterPro" id="IPR047002">
    <property type="entry name" value="Tcp10_C_sf"/>
</dbReference>